<sequence length="391" mass="41943">MLSQNRKSYLHALLALSLSISAQCTTTYYINKVADYSSLSQCAVAPLSSVVRDMVSGCGDGGKYTSYSCFCTASSSEFNHIISSDVESNCGTNSENQISTALAVFHSYCMFNATATTTTEPVQSASTLTTTASTFSATTSSTTSTAAPAASVTTTPSPVATSTTETTSVPSTPSPTQTQSSTSKASSSLSTGSKAAIGVCVPIAAISLAAAAFLLVRKRSRRAQRDHNGMMLDSSAPTPREPNSPTEMRPEMWQRYELPEDAKRKSTHLYELSGDGPSTGRIHLLLHDFKDFNVPASRKRLDTVSDLSYLGEPYFTSEEATAIKNTVITGQTVEYLIEEPPILGSWLGIDLKILGKDNQVARLVERKGLDLEGESWVGLERKSFAPTRKKE</sequence>
<evidence type="ECO:0000256" key="2">
    <source>
        <dbReference type="ARBA" id="ARBA00022692"/>
    </source>
</evidence>
<feature type="compositionally biased region" description="Polar residues" evidence="5">
    <location>
        <begin position="235"/>
        <end position="246"/>
    </location>
</feature>
<evidence type="ECO:0000256" key="1">
    <source>
        <dbReference type="ARBA" id="ARBA00004167"/>
    </source>
</evidence>
<feature type="chain" id="PRO_5015931154" description="Extracellular membrane protein CFEM domain-containing protein" evidence="7">
    <location>
        <begin position="25"/>
        <end position="391"/>
    </location>
</feature>
<keyword evidence="4 6" id="KW-0472">Membrane</keyword>
<evidence type="ECO:0000256" key="5">
    <source>
        <dbReference type="SAM" id="MobiDB-lite"/>
    </source>
</evidence>
<dbReference type="EMBL" id="KZ825498">
    <property type="protein sequence ID" value="PYI31831.1"/>
    <property type="molecule type" value="Genomic_DNA"/>
</dbReference>
<reference evidence="8 9" key="1">
    <citation type="submission" date="2018-02" db="EMBL/GenBank/DDBJ databases">
        <title>The genomes of Aspergillus section Nigri reveals drivers in fungal speciation.</title>
        <authorList>
            <consortium name="DOE Joint Genome Institute"/>
            <person name="Vesth T.C."/>
            <person name="Nybo J."/>
            <person name="Theobald S."/>
            <person name="Brandl J."/>
            <person name="Frisvad J.C."/>
            <person name="Nielsen K.F."/>
            <person name="Lyhne E.K."/>
            <person name="Kogle M.E."/>
            <person name="Kuo A."/>
            <person name="Riley R."/>
            <person name="Clum A."/>
            <person name="Nolan M."/>
            <person name="Lipzen A."/>
            <person name="Salamov A."/>
            <person name="Henrissat B."/>
            <person name="Wiebenga A."/>
            <person name="De vries R.P."/>
            <person name="Grigoriev I.V."/>
            <person name="Mortensen U.H."/>
            <person name="Andersen M.R."/>
            <person name="Baker S.E."/>
        </authorList>
    </citation>
    <scope>NUCLEOTIDE SEQUENCE [LARGE SCALE GENOMIC DNA]</scope>
    <source>
        <strain evidence="8 9">CBS 114.80</strain>
    </source>
</reference>
<feature type="region of interest" description="Disordered" evidence="5">
    <location>
        <begin position="139"/>
        <end position="189"/>
    </location>
</feature>
<evidence type="ECO:0000256" key="7">
    <source>
        <dbReference type="SAM" id="SignalP"/>
    </source>
</evidence>
<feature type="signal peptide" evidence="7">
    <location>
        <begin position="1"/>
        <end position="24"/>
    </location>
</feature>
<keyword evidence="9" id="KW-1185">Reference proteome</keyword>
<proteinExistence type="predicted"/>
<organism evidence="8 9">
    <name type="scientific">Aspergillus indologenus CBS 114.80</name>
    <dbReference type="NCBI Taxonomy" id="1450541"/>
    <lineage>
        <taxon>Eukaryota</taxon>
        <taxon>Fungi</taxon>
        <taxon>Dikarya</taxon>
        <taxon>Ascomycota</taxon>
        <taxon>Pezizomycotina</taxon>
        <taxon>Eurotiomycetes</taxon>
        <taxon>Eurotiomycetidae</taxon>
        <taxon>Eurotiales</taxon>
        <taxon>Aspergillaceae</taxon>
        <taxon>Aspergillus</taxon>
        <taxon>Aspergillus subgen. Circumdati</taxon>
    </lineage>
</organism>
<evidence type="ECO:0000313" key="8">
    <source>
        <dbReference type="EMBL" id="PYI31831.1"/>
    </source>
</evidence>
<feature type="region of interest" description="Disordered" evidence="5">
    <location>
        <begin position="225"/>
        <end position="248"/>
    </location>
</feature>
<keyword evidence="3 6" id="KW-1133">Transmembrane helix</keyword>
<keyword evidence="7" id="KW-0732">Signal</keyword>
<dbReference type="GO" id="GO:0016020">
    <property type="term" value="C:membrane"/>
    <property type="evidence" value="ECO:0007669"/>
    <property type="project" value="UniProtKB-SubCell"/>
</dbReference>
<dbReference type="GO" id="GO:0071944">
    <property type="term" value="C:cell periphery"/>
    <property type="evidence" value="ECO:0007669"/>
    <property type="project" value="UniProtKB-ARBA"/>
</dbReference>
<evidence type="ECO:0000256" key="4">
    <source>
        <dbReference type="ARBA" id="ARBA00023136"/>
    </source>
</evidence>
<accession>A0A2V5I732</accession>
<name>A0A2V5I732_9EURO</name>
<evidence type="ECO:0000313" key="9">
    <source>
        <dbReference type="Proteomes" id="UP000248817"/>
    </source>
</evidence>
<evidence type="ECO:0008006" key="10">
    <source>
        <dbReference type="Google" id="ProtNLM"/>
    </source>
</evidence>
<evidence type="ECO:0000256" key="6">
    <source>
        <dbReference type="SAM" id="Phobius"/>
    </source>
</evidence>
<gene>
    <name evidence="8" type="ORF">BP00DRAFT_446064</name>
</gene>
<dbReference type="InterPro" id="IPR051694">
    <property type="entry name" value="Immunoregulatory_rcpt-like"/>
</dbReference>
<keyword evidence="2 6" id="KW-0812">Transmembrane</keyword>
<dbReference type="Proteomes" id="UP000248817">
    <property type="component" value="Unassembled WGS sequence"/>
</dbReference>
<dbReference type="PANTHER" id="PTHR15549">
    <property type="entry name" value="PAIRED IMMUNOGLOBULIN-LIKE TYPE 2 RECEPTOR"/>
    <property type="match status" value="1"/>
</dbReference>
<comment type="subcellular location">
    <subcellularLocation>
        <location evidence="1">Membrane</location>
        <topology evidence="1">Single-pass membrane protein</topology>
    </subcellularLocation>
</comment>
<dbReference type="AlphaFoldDB" id="A0A2V5I732"/>
<protein>
    <recommendedName>
        <fullName evidence="10">Extracellular membrane protein CFEM domain-containing protein</fullName>
    </recommendedName>
</protein>
<feature type="transmembrane region" description="Helical" evidence="6">
    <location>
        <begin position="195"/>
        <end position="216"/>
    </location>
</feature>
<evidence type="ECO:0000256" key="3">
    <source>
        <dbReference type="ARBA" id="ARBA00022989"/>
    </source>
</evidence>